<feature type="region of interest" description="Disordered" evidence="1">
    <location>
        <begin position="127"/>
        <end position="165"/>
    </location>
</feature>
<dbReference type="EMBL" id="JAQQWM010000003">
    <property type="protein sequence ID" value="KAK8072688.1"/>
    <property type="molecule type" value="Genomic_DNA"/>
</dbReference>
<evidence type="ECO:0000313" key="3">
    <source>
        <dbReference type="EMBL" id="KAK8072688.1"/>
    </source>
</evidence>
<organism evidence="3 4">
    <name type="scientific">Apiospora saccharicola</name>
    <dbReference type="NCBI Taxonomy" id="335842"/>
    <lineage>
        <taxon>Eukaryota</taxon>
        <taxon>Fungi</taxon>
        <taxon>Dikarya</taxon>
        <taxon>Ascomycota</taxon>
        <taxon>Pezizomycotina</taxon>
        <taxon>Sordariomycetes</taxon>
        <taxon>Xylariomycetidae</taxon>
        <taxon>Amphisphaeriales</taxon>
        <taxon>Apiosporaceae</taxon>
        <taxon>Apiospora</taxon>
    </lineage>
</organism>
<protein>
    <recommendedName>
        <fullName evidence="5">Secreted protein</fullName>
    </recommendedName>
</protein>
<keyword evidence="4" id="KW-1185">Reference proteome</keyword>
<evidence type="ECO:0000313" key="4">
    <source>
        <dbReference type="Proteomes" id="UP001446871"/>
    </source>
</evidence>
<accession>A0ABR1VN59</accession>
<reference evidence="3 4" key="1">
    <citation type="submission" date="2023-01" db="EMBL/GenBank/DDBJ databases">
        <title>Analysis of 21 Apiospora genomes using comparative genomics revels a genus with tremendous synthesis potential of carbohydrate active enzymes and secondary metabolites.</title>
        <authorList>
            <person name="Sorensen T."/>
        </authorList>
    </citation>
    <scope>NUCLEOTIDE SEQUENCE [LARGE SCALE GENOMIC DNA]</scope>
    <source>
        <strain evidence="3 4">CBS 83171</strain>
    </source>
</reference>
<evidence type="ECO:0000256" key="2">
    <source>
        <dbReference type="SAM" id="SignalP"/>
    </source>
</evidence>
<gene>
    <name evidence="3" type="ORF">PG996_006036</name>
</gene>
<feature type="chain" id="PRO_5045045308" description="Secreted protein" evidence="2">
    <location>
        <begin position="20"/>
        <end position="306"/>
    </location>
</feature>
<name>A0ABR1VN59_9PEZI</name>
<dbReference type="Proteomes" id="UP001446871">
    <property type="component" value="Unassembled WGS sequence"/>
</dbReference>
<feature type="signal peptide" evidence="2">
    <location>
        <begin position="1"/>
        <end position="19"/>
    </location>
</feature>
<evidence type="ECO:0008006" key="5">
    <source>
        <dbReference type="Google" id="ProtNLM"/>
    </source>
</evidence>
<sequence>MEFLLFLSLILGFAAQAMGAVDEDSTPSRVQSTEENFAVSPVALGKPEMVQKRAKSPDNLRVHPNGISTPFTMGLATFFYTLDNGTVFNYTGEPHDFELKLKKQMPSYQIKQLDCYTGIAPPKRFVGPRHEGDESRGVPIDDDVGGAARPRLAKRDKSNTPSPGGNLVNCLADMGKVNSAVECLVRDLVADGYNGSPTTVRVENGQCSRIRCTGSDASLFWCNFSHHPKRVQLSTFSVPVADINAKCGGNQDDDGRGSVEGNAWNDYNHTMADSRVYVGKCACNIPTTQCGKAIGGLAPGYTSDTT</sequence>
<comment type="caution">
    <text evidence="3">The sequence shown here is derived from an EMBL/GenBank/DDBJ whole genome shotgun (WGS) entry which is preliminary data.</text>
</comment>
<evidence type="ECO:0000256" key="1">
    <source>
        <dbReference type="SAM" id="MobiDB-lite"/>
    </source>
</evidence>
<proteinExistence type="predicted"/>
<keyword evidence="2" id="KW-0732">Signal</keyword>